<comment type="caution">
    <text evidence="2">The sequence shown here is derived from an EMBL/GenBank/DDBJ whole genome shotgun (WGS) entry which is preliminary data.</text>
</comment>
<evidence type="ECO:0000313" key="2">
    <source>
        <dbReference type="EMBL" id="PSC03381.1"/>
    </source>
</evidence>
<sequence>MLFSDPPAGSSRAEAMRANDDGPDGEFFRAAWNLPPGATFAGFAGSVPFPAALSRGLRFP</sequence>
<dbReference type="AlphaFoldDB" id="A0A2T1HP33"/>
<dbReference type="EMBL" id="PVZS01000026">
    <property type="protein sequence ID" value="PSC03381.1"/>
    <property type="molecule type" value="Genomic_DNA"/>
</dbReference>
<keyword evidence="3" id="KW-1185">Reference proteome</keyword>
<gene>
    <name evidence="2" type="ORF">SLNSH_19125</name>
</gene>
<dbReference type="Proteomes" id="UP000239772">
    <property type="component" value="Unassembled WGS sequence"/>
</dbReference>
<organism evidence="2 3">
    <name type="scientific">Alsobacter soli</name>
    <dbReference type="NCBI Taxonomy" id="2109933"/>
    <lineage>
        <taxon>Bacteria</taxon>
        <taxon>Pseudomonadati</taxon>
        <taxon>Pseudomonadota</taxon>
        <taxon>Alphaproteobacteria</taxon>
        <taxon>Hyphomicrobiales</taxon>
        <taxon>Alsobacteraceae</taxon>
        <taxon>Alsobacter</taxon>
    </lineage>
</organism>
<accession>A0A2T1HP33</accession>
<feature type="region of interest" description="Disordered" evidence="1">
    <location>
        <begin position="1"/>
        <end position="20"/>
    </location>
</feature>
<protein>
    <submittedName>
        <fullName evidence="2">Uncharacterized protein</fullName>
    </submittedName>
</protein>
<name>A0A2T1HP33_9HYPH</name>
<proteinExistence type="predicted"/>
<reference evidence="3" key="1">
    <citation type="submission" date="2018-03" db="EMBL/GenBank/DDBJ databases">
        <authorList>
            <person name="Sun L."/>
            <person name="Liu H."/>
            <person name="Chen W."/>
            <person name="Huang K."/>
            <person name="Liu W."/>
            <person name="Gao X."/>
        </authorList>
    </citation>
    <scope>NUCLEOTIDE SEQUENCE [LARGE SCALE GENOMIC DNA]</scope>
    <source>
        <strain evidence="3">SH9</strain>
    </source>
</reference>
<evidence type="ECO:0000313" key="3">
    <source>
        <dbReference type="Proteomes" id="UP000239772"/>
    </source>
</evidence>
<evidence type="ECO:0000256" key="1">
    <source>
        <dbReference type="SAM" id="MobiDB-lite"/>
    </source>
</evidence>